<protein>
    <submittedName>
        <fullName evidence="2">Uncharacterized protein</fullName>
    </submittedName>
</protein>
<keyword evidence="1" id="KW-0472">Membrane</keyword>
<evidence type="ECO:0000313" key="2">
    <source>
        <dbReference type="EMBL" id="ETW32276.1"/>
    </source>
</evidence>
<keyword evidence="1" id="KW-0812">Transmembrane</keyword>
<reference evidence="2 3" key="2">
    <citation type="submission" date="2013-02" db="EMBL/GenBank/DDBJ databases">
        <title>The Genome Sequence of Plasmodium falciparum FCH/4.</title>
        <authorList>
            <consortium name="The Broad Institute Genome Sequencing Platform"/>
            <consortium name="The Broad Institute Genome Sequencing Center for Infectious Disease"/>
            <person name="Neafsey D."/>
            <person name="Cheeseman I."/>
            <person name="Volkman S."/>
            <person name="Adams J."/>
            <person name="Walker B."/>
            <person name="Young S.K."/>
            <person name="Zeng Q."/>
            <person name="Gargeya S."/>
            <person name="Fitzgerald M."/>
            <person name="Haas B."/>
            <person name="Abouelleil A."/>
            <person name="Alvarado L."/>
            <person name="Arachchi H.M."/>
            <person name="Berlin A.M."/>
            <person name="Chapman S.B."/>
            <person name="Dewar J."/>
            <person name="Goldberg J."/>
            <person name="Griggs A."/>
            <person name="Gujja S."/>
            <person name="Hansen M."/>
            <person name="Howarth C."/>
            <person name="Imamovic A."/>
            <person name="Larimer J."/>
            <person name="McCowan C."/>
            <person name="Murphy C."/>
            <person name="Neiman D."/>
            <person name="Pearson M."/>
            <person name="Priest M."/>
            <person name="Roberts A."/>
            <person name="Saif S."/>
            <person name="Shea T."/>
            <person name="Sisk P."/>
            <person name="Sykes S."/>
            <person name="Wortman J."/>
            <person name="Nusbaum C."/>
            <person name="Birren B."/>
        </authorList>
    </citation>
    <scope>NUCLEOTIDE SEQUENCE [LARGE SCALE GENOMIC DNA]</scope>
    <source>
        <strain evidence="2 3">FCH/4</strain>
    </source>
</reference>
<organism evidence="2 3">
    <name type="scientific">Plasmodium falciparum FCH/4</name>
    <dbReference type="NCBI Taxonomy" id="1036724"/>
    <lineage>
        <taxon>Eukaryota</taxon>
        <taxon>Sar</taxon>
        <taxon>Alveolata</taxon>
        <taxon>Apicomplexa</taxon>
        <taxon>Aconoidasida</taxon>
        <taxon>Haemosporida</taxon>
        <taxon>Plasmodiidae</taxon>
        <taxon>Plasmodium</taxon>
        <taxon>Plasmodium (Laverania)</taxon>
    </lineage>
</organism>
<proteinExistence type="predicted"/>
<evidence type="ECO:0000256" key="1">
    <source>
        <dbReference type="SAM" id="Phobius"/>
    </source>
</evidence>
<accession>A0A024VWL7</accession>
<feature type="transmembrane region" description="Helical" evidence="1">
    <location>
        <begin position="15"/>
        <end position="32"/>
    </location>
</feature>
<keyword evidence="1" id="KW-1133">Transmembrane helix</keyword>
<dbReference type="EMBL" id="KI927803">
    <property type="protein sequence ID" value="ETW32276.1"/>
    <property type="molecule type" value="Genomic_DNA"/>
</dbReference>
<sequence>MTFLGFIDDILDLKWRYKVILPFFGLLHYIFFF</sequence>
<reference evidence="2 3" key="1">
    <citation type="submission" date="2013-02" db="EMBL/GenBank/DDBJ databases">
        <title>The Genome Annotation of Plasmodium falciparum FCH/4.</title>
        <authorList>
            <consortium name="The Broad Institute Genome Sequencing Platform"/>
            <consortium name="The Broad Institute Genome Sequencing Center for Infectious Disease"/>
            <person name="Neafsey D."/>
            <person name="Hoffman S."/>
            <person name="Volkman S."/>
            <person name="Rosenthal P."/>
            <person name="Walker B."/>
            <person name="Young S.K."/>
            <person name="Zeng Q."/>
            <person name="Gargeya S."/>
            <person name="Fitzgerald M."/>
            <person name="Haas B."/>
            <person name="Abouelleil A."/>
            <person name="Allen A.W."/>
            <person name="Alvarado L."/>
            <person name="Arachchi H.M."/>
            <person name="Berlin A.M."/>
            <person name="Chapman S.B."/>
            <person name="Gainer-Dewar J."/>
            <person name="Goldberg J."/>
            <person name="Griggs A."/>
            <person name="Gujja S."/>
            <person name="Hansen M."/>
            <person name="Howarth C."/>
            <person name="Imamovic A."/>
            <person name="Ireland A."/>
            <person name="Larimer J."/>
            <person name="McCowan C."/>
            <person name="Murphy C."/>
            <person name="Pearson M."/>
            <person name="Poon T.W."/>
            <person name="Priest M."/>
            <person name="Roberts A."/>
            <person name="Saif S."/>
            <person name="Shea T."/>
            <person name="Sisk P."/>
            <person name="Sykes S."/>
            <person name="Wortman J."/>
            <person name="Nusbaum C."/>
            <person name="Birren B."/>
        </authorList>
    </citation>
    <scope>NUCLEOTIDE SEQUENCE [LARGE SCALE GENOMIC DNA]</scope>
    <source>
        <strain evidence="2 3">FCH/4</strain>
    </source>
</reference>
<gene>
    <name evidence="2" type="ORF">PFFCH_00281</name>
</gene>
<dbReference type="Proteomes" id="UP000030656">
    <property type="component" value="Unassembled WGS sequence"/>
</dbReference>
<dbReference type="AlphaFoldDB" id="A0A024VWL7"/>
<name>A0A024VWL7_PLAFA</name>
<evidence type="ECO:0000313" key="3">
    <source>
        <dbReference type="Proteomes" id="UP000030656"/>
    </source>
</evidence>